<accession>A0A2V5LBM3</accession>
<dbReference type="GO" id="GO:0051213">
    <property type="term" value="F:dioxygenase activity"/>
    <property type="evidence" value="ECO:0007669"/>
    <property type="project" value="UniProtKB-KW"/>
</dbReference>
<evidence type="ECO:0000256" key="5">
    <source>
        <dbReference type="ARBA" id="ARBA00035013"/>
    </source>
</evidence>
<dbReference type="EC" id="1.13.11.93" evidence="6"/>
<dbReference type="InterPro" id="IPR009770">
    <property type="entry name" value="HGLS"/>
</dbReference>
<dbReference type="EMBL" id="QJVD01000003">
    <property type="protein sequence ID" value="PYI68909.1"/>
    <property type="molecule type" value="Genomic_DNA"/>
</dbReference>
<evidence type="ECO:0000256" key="4">
    <source>
        <dbReference type="ARBA" id="ARBA00023004"/>
    </source>
</evidence>
<dbReference type="Gene3D" id="3.10.180.80">
    <property type="entry name" value="Uncharacterised protein PF07063, DUF1338"/>
    <property type="match status" value="1"/>
</dbReference>
<dbReference type="AlphaFoldDB" id="A0A2V5LBM3"/>
<evidence type="ECO:0000256" key="8">
    <source>
        <dbReference type="ARBA" id="ARBA00035045"/>
    </source>
</evidence>
<evidence type="ECO:0000256" key="7">
    <source>
        <dbReference type="ARBA" id="ARBA00035034"/>
    </source>
</evidence>
<dbReference type="InterPro" id="IPR047869">
    <property type="entry name" value="YdcJ_bac-like"/>
</dbReference>
<keyword evidence="4" id="KW-0408">Iron</keyword>
<evidence type="ECO:0000256" key="6">
    <source>
        <dbReference type="ARBA" id="ARBA00035023"/>
    </source>
</evidence>
<keyword evidence="10" id="KW-1185">Reference proteome</keyword>
<evidence type="ECO:0000256" key="1">
    <source>
        <dbReference type="ARBA" id="ARBA00001954"/>
    </source>
</evidence>
<keyword evidence="3" id="KW-0560">Oxidoreductase</keyword>
<sequence>MTALETWELRAEFARRLSVMYGQEVPAYNTLVDVSTEVNEAYVAKQGAEAERLGSISRVTAERHGAIRVGSPKEMAQVARIFAAFGMYPVGFYDLRDASSSSVPVVSTAFRPIDSNELARNPFRVFTSMLAAEDPRFFDCDLRAELAKFIGARQLFGEDLLNLADKAAADAGLDQDDAERLLDLATAAFELSGDPVDYEWYNKLEAISAVASDIGGVSTTHINHLTPRVLDIDDLYERMQARGITMIDEIQGPPRWDGPDVLLRQTSFRALGENRVFRYADGSTNEGELRVRFGEVEARGIALTVSGRDLYDRMVAESDARLAEAPLGTTRVEAAAGVWAENLPRTEKELALQGLAYFTYGLDEGQLGQTPLAGPVTLADLVEAGIAVPEPIVYEDFLPRSAAGIFQSNLTEEGSKDEAQAGTNYDIHRMSTIVGTKVHDPNDLYQRQQEDSIASLAQRLNVSITN</sequence>
<reference evidence="9 10" key="1">
    <citation type="submission" date="2018-05" db="EMBL/GenBank/DDBJ databases">
        <title>Genetic diversity of glacier-inhabiting Cryobacterium bacteria in China and description of Cryobacterium mengkeensis sp. nov. and Arthrobacter glacialis sp. nov.</title>
        <authorList>
            <person name="Liu Q."/>
            <person name="Xin Y.-H."/>
        </authorList>
    </citation>
    <scope>NUCLEOTIDE SEQUENCE [LARGE SCALE GENOMIC DNA]</scope>
    <source>
        <strain evidence="9 10">LI2</strain>
    </source>
</reference>
<dbReference type="PANTHER" id="PTHR39479">
    <property type="match status" value="1"/>
</dbReference>
<dbReference type="Proteomes" id="UP000247832">
    <property type="component" value="Unassembled WGS sequence"/>
</dbReference>
<name>A0A2V5LBM3_9MICC</name>
<organism evidence="9 10">
    <name type="scientific">Arthrobacter livingstonensis</name>
    <dbReference type="NCBI Taxonomy" id="670078"/>
    <lineage>
        <taxon>Bacteria</taxon>
        <taxon>Bacillati</taxon>
        <taxon>Actinomycetota</taxon>
        <taxon>Actinomycetes</taxon>
        <taxon>Micrococcales</taxon>
        <taxon>Micrococcaceae</taxon>
        <taxon>Arthrobacter</taxon>
    </lineage>
</organism>
<protein>
    <recommendedName>
        <fullName evidence="7">2-oxoadipate dioxygenase/decarboxylase</fullName>
        <ecNumber evidence="6">1.13.11.93</ecNumber>
    </recommendedName>
    <alternativeName>
        <fullName evidence="8">2-hydroxyglutarate synthase</fullName>
    </alternativeName>
</protein>
<keyword evidence="2" id="KW-0223">Dioxygenase</keyword>
<evidence type="ECO:0000256" key="3">
    <source>
        <dbReference type="ARBA" id="ARBA00023002"/>
    </source>
</evidence>
<evidence type="ECO:0000256" key="2">
    <source>
        <dbReference type="ARBA" id="ARBA00022964"/>
    </source>
</evidence>
<dbReference type="RefSeq" id="WP_110499658.1">
    <property type="nucleotide sequence ID" value="NZ_QJVD01000003.1"/>
</dbReference>
<comment type="similarity">
    <text evidence="5">Belongs to the 2-oxoadipate dioxygenase/decarboxylase family.</text>
</comment>
<gene>
    <name evidence="9" type="ORF">CVV68_03605</name>
</gene>
<dbReference type="CDD" id="cd16348">
    <property type="entry name" value="VOC_YdcJ_like"/>
    <property type="match status" value="1"/>
</dbReference>
<dbReference type="PANTHER" id="PTHR39479:SF2">
    <property type="entry name" value="2-OXOADIPATE DIOXYGENASE_DECARBOXYLASE"/>
    <property type="match status" value="1"/>
</dbReference>
<dbReference type="Pfam" id="PF07063">
    <property type="entry name" value="HGLS"/>
    <property type="match status" value="1"/>
</dbReference>
<proteinExistence type="inferred from homology"/>
<evidence type="ECO:0000313" key="10">
    <source>
        <dbReference type="Proteomes" id="UP000247832"/>
    </source>
</evidence>
<comment type="cofactor">
    <cofactor evidence="1">
        <name>Fe(2+)</name>
        <dbReference type="ChEBI" id="CHEBI:29033"/>
    </cofactor>
</comment>
<comment type="caution">
    <text evidence="9">The sequence shown here is derived from an EMBL/GenBank/DDBJ whole genome shotgun (WGS) entry which is preliminary data.</text>
</comment>
<evidence type="ECO:0000313" key="9">
    <source>
        <dbReference type="EMBL" id="PYI68909.1"/>
    </source>
</evidence>
<dbReference type="OrthoDB" id="4394119at2"/>
<dbReference type="SMART" id="SM01150">
    <property type="entry name" value="DUF1338"/>
    <property type="match status" value="1"/>
</dbReference>